<name>A0A8H6T1J7_9AGAR</name>
<dbReference type="Proteomes" id="UP000636479">
    <property type="component" value="Unassembled WGS sequence"/>
</dbReference>
<dbReference type="AlphaFoldDB" id="A0A8H6T1J7"/>
<accession>A0A8H6T1J7</accession>
<keyword evidence="2" id="KW-1185">Reference proteome</keyword>
<dbReference type="GeneID" id="59343039"/>
<gene>
    <name evidence="1" type="ORF">MIND_00368400</name>
</gene>
<evidence type="ECO:0000313" key="2">
    <source>
        <dbReference type="Proteomes" id="UP000636479"/>
    </source>
</evidence>
<reference evidence="1" key="1">
    <citation type="submission" date="2020-05" db="EMBL/GenBank/DDBJ databases">
        <title>Mycena genomes resolve the evolution of fungal bioluminescence.</title>
        <authorList>
            <person name="Tsai I.J."/>
        </authorList>
    </citation>
    <scope>NUCLEOTIDE SEQUENCE</scope>
    <source>
        <strain evidence="1">171206Taipei</strain>
    </source>
</reference>
<dbReference type="OrthoDB" id="3038019at2759"/>
<comment type="caution">
    <text evidence="1">The sequence shown here is derived from an EMBL/GenBank/DDBJ whole genome shotgun (WGS) entry which is preliminary data.</text>
</comment>
<sequence>MLSKIFDILSCLDMTELIVIKARCRQNIVNDMARPISDLYQYPKKSPWVFSIPQILSTSGSGESVTSQRLIKAATREIHNVVSGKHPHYECFEDLKAEYAKRAHDRPLVENLGHQLSLNWAPFYVTEHQVVLRRNLEFIRSMAKMERIKHQTALHCPRLKKLLITFNRDLSLLTLSVWVHNRIEILTELNTMLGGRIRRPEIANTEEIDCPVCNEVFRVIGIMDHVIESHPEIDPNEFSLKPKDVVYCRQCVGADRRRMFTLAGLEMHKTSEHDPSHLKVSCDLCEPTTRNKQRKFSSAGLAAHIFAKHPGQ</sequence>
<organism evidence="1 2">
    <name type="scientific">Mycena indigotica</name>
    <dbReference type="NCBI Taxonomy" id="2126181"/>
    <lineage>
        <taxon>Eukaryota</taxon>
        <taxon>Fungi</taxon>
        <taxon>Dikarya</taxon>
        <taxon>Basidiomycota</taxon>
        <taxon>Agaricomycotina</taxon>
        <taxon>Agaricomycetes</taxon>
        <taxon>Agaricomycetidae</taxon>
        <taxon>Agaricales</taxon>
        <taxon>Marasmiineae</taxon>
        <taxon>Mycenaceae</taxon>
        <taxon>Mycena</taxon>
    </lineage>
</organism>
<dbReference type="EMBL" id="JACAZF010000003">
    <property type="protein sequence ID" value="KAF7309958.1"/>
    <property type="molecule type" value="Genomic_DNA"/>
</dbReference>
<dbReference type="RefSeq" id="XP_037223408.1">
    <property type="nucleotide sequence ID" value="XM_037360523.1"/>
</dbReference>
<protein>
    <submittedName>
        <fullName evidence="1">Uncharacterized protein</fullName>
    </submittedName>
</protein>
<evidence type="ECO:0000313" key="1">
    <source>
        <dbReference type="EMBL" id="KAF7309958.1"/>
    </source>
</evidence>
<proteinExistence type="predicted"/>